<dbReference type="GO" id="GO:0003723">
    <property type="term" value="F:RNA binding"/>
    <property type="evidence" value="ECO:0007669"/>
    <property type="project" value="TreeGrafter"/>
</dbReference>
<dbReference type="SMART" id="SM00544">
    <property type="entry name" value="MA3"/>
    <property type="match status" value="1"/>
</dbReference>
<dbReference type="InterPro" id="IPR003891">
    <property type="entry name" value="Initiation_fac_eIF4g_MI"/>
</dbReference>
<evidence type="ECO:0000256" key="3">
    <source>
        <dbReference type="ARBA" id="ARBA00023187"/>
    </source>
</evidence>
<keyword evidence="5" id="KW-1133">Transmembrane helix</keyword>
<keyword evidence="5" id="KW-0472">Membrane</keyword>
<keyword evidence="7" id="KW-0542">Nucleomorph</keyword>
<dbReference type="InterPro" id="IPR050781">
    <property type="entry name" value="CWC22_splicing_factor"/>
</dbReference>
<feature type="transmembrane region" description="Helical" evidence="5">
    <location>
        <begin position="397"/>
        <end position="417"/>
    </location>
</feature>
<evidence type="ECO:0000256" key="2">
    <source>
        <dbReference type="ARBA" id="ARBA00022664"/>
    </source>
</evidence>
<dbReference type="PROSITE" id="PS51366">
    <property type="entry name" value="MI"/>
    <property type="match status" value="1"/>
</dbReference>
<evidence type="ECO:0000259" key="6">
    <source>
        <dbReference type="PROSITE" id="PS51366"/>
    </source>
</evidence>
<protein>
    <submittedName>
        <fullName evidence="7">mRNA splicing factor CWC22</fullName>
    </submittedName>
</protein>
<feature type="domain" description="MI" evidence="6">
    <location>
        <begin position="272"/>
        <end position="388"/>
    </location>
</feature>
<dbReference type="AlphaFoldDB" id="A0A060DHL7"/>
<dbReference type="GO" id="GO:0071013">
    <property type="term" value="C:catalytic step 2 spliceosome"/>
    <property type="evidence" value="ECO:0007669"/>
    <property type="project" value="TreeGrafter"/>
</dbReference>
<dbReference type="Pfam" id="PF02847">
    <property type="entry name" value="MA3"/>
    <property type="match status" value="1"/>
</dbReference>
<keyword evidence="3" id="KW-0508">mRNA splicing</keyword>
<dbReference type="PANTHER" id="PTHR18034:SF3">
    <property type="entry name" value="PRE-MRNA-SPLICING FACTOR CWC22 HOMOLOG"/>
    <property type="match status" value="1"/>
</dbReference>
<name>A0A060DHL7_9EUKA</name>
<dbReference type="Proteomes" id="UP000243670">
    <property type="component" value="Nucleomorph 3"/>
</dbReference>
<keyword evidence="2" id="KW-0507">mRNA processing</keyword>
<evidence type="ECO:0000256" key="4">
    <source>
        <dbReference type="ARBA" id="ARBA00023242"/>
    </source>
</evidence>
<geneLocation type="nucleomorph" evidence="7"/>
<sequence>MKLYRLSNSIIYQTNSTNIENKFYILLSKNFYFIRKYLIYQILITYTENSKCSTTSIILLQYFNTFIPEIVEIILNYVLIQLKESYKKHNAFILKITVKFIVNLINNDILDDTIVHEFIHLLINQKTYFALYAYLLLKSEIIFMNNKNLKQKMLSKEIANISIMNKFVDFLIQKNIKYILDVHKIKTFHSTNNNKFLSLKFKFSLLDMLYTFKKDLSDDIKLKKKLLTEQYNFFIVLYIKNFMKSRKCNQKISSKKIQFSKKNQNCQLVSLTLKRKIYLIFMSSLSAKEAVLKLSKLNILEKNLNYIISILIECCIQEDKYLKYYSQIAEILCKISKILKRSVEIAFLETCKTIFRYKINKIKISGNFFGYLFSTGALSWGCLADMVITILHSNSSIRIFLKHILITIISILGKNFLKKILKDIIFNSIELQNYEKENIINLIYGGIFKDHDLYSNTNINCNDLLIS</sequence>
<evidence type="ECO:0000256" key="5">
    <source>
        <dbReference type="SAM" id="Phobius"/>
    </source>
</evidence>
<gene>
    <name evidence="7" type="primary">cwc22</name>
    <name evidence="7" type="ORF">M951_chr3111</name>
</gene>
<evidence type="ECO:0000313" key="8">
    <source>
        <dbReference type="Proteomes" id="UP000243670"/>
    </source>
</evidence>
<accession>A0A060DHL7</accession>
<feature type="transmembrane region" description="Helical" evidence="5">
    <location>
        <begin position="368"/>
        <end position="391"/>
    </location>
</feature>
<keyword evidence="5" id="KW-0812">Transmembrane</keyword>
<reference evidence="7 8" key="1">
    <citation type="journal article" date="2014" name="BMC Genomics">
        <title>Nucleomorph and plastid genome sequences of the chlorarachniophyte Lotharella oceanica: convergent reductive evolution and frequent recombination in nucleomorph-bearing algae.</title>
        <authorList>
            <person name="Tanifuji G."/>
            <person name="Onodera N.T."/>
            <person name="Brown M.W."/>
            <person name="Curtis B.A."/>
            <person name="Roger A.J."/>
            <person name="Ka-Shu Wong G."/>
            <person name="Melkonian M."/>
            <person name="Archibald J.M."/>
        </authorList>
    </citation>
    <scope>NUCLEOTIDE SEQUENCE [LARGE SCALE GENOMIC DNA]</scope>
    <source>
        <strain evidence="7 8">CCMP622</strain>
    </source>
</reference>
<proteinExistence type="predicted"/>
<comment type="subcellular location">
    <subcellularLocation>
        <location evidence="1">Nucleus</location>
    </subcellularLocation>
</comment>
<dbReference type="EMBL" id="CP006629">
    <property type="protein sequence ID" value="AIB10014.1"/>
    <property type="molecule type" value="Genomic_DNA"/>
</dbReference>
<organism evidence="7 8">
    <name type="scientific">Lotharella oceanica</name>
    <dbReference type="NCBI Taxonomy" id="641309"/>
    <lineage>
        <taxon>Eukaryota</taxon>
        <taxon>Sar</taxon>
        <taxon>Rhizaria</taxon>
        <taxon>Cercozoa</taxon>
        <taxon>Chlorarachniophyceae</taxon>
        <taxon>Lotharella</taxon>
    </lineage>
</organism>
<dbReference type="PANTHER" id="PTHR18034">
    <property type="entry name" value="CELL CYCLE CONTROL PROTEIN CWF22-RELATED"/>
    <property type="match status" value="1"/>
</dbReference>
<evidence type="ECO:0000313" key="7">
    <source>
        <dbReference type="EMBL" id="AIB10014.1"/>
    </source>
</evidence>
<evidence type="ECO:0000256" key="1">
    <source>
        <dbReference type="ARBA" id="ARBA00004123"/>
    </source>
</evidence>
<dbReference type="GO" id="GO:0000398">
    <property type="term" value="P:mRNA splicing, via spliceosome"/>
    <property type="evidence" value="ECO:0007669"/>
    <property type="project" value="TreeGrafter"/>
</dbReference>
<keyword evidence="4" id="KW-0539">Nucleus</keyword>